<reference evidence="2 3" key="1">
    <citation type="journal article" date="2014" name="PLoS Genet.">
        <title>Phylogenetically driven sequencing of extremely halophilic archaea reveals strategies for static and dynamic osmo-response.</title>
        <authorList>
            <person name="Becker E.A."/>
            <person name="Seitzer P.M."/>
            <person name="Tritt A."/>
            <person name="Larsen D."/>
            <person name="Krusor M."/>
            <person name="Yao A.I."/>
            <person name="Wu D."/>
            <person name="Madern D."/>
            <person name="Eisen J.A."/>
            <person name="Darling A.E."/>
            <person name="Facciotti M.T."/>
        </authorList>
    </citation>
    <scope>NUCLEOTIDE SEQUENCE [LARGE SCALE GENOMIC DNA]</scope>
    <source>
        <strain evidence="3">DSM 18310 / JCM 13924 / TL6</strain>
    </source>
</reference>
<gene>
    <name evidence="2" type="ORF">C457_15382</name>
</gene>
<feature type="region of interest" description="Disordered" evidence="1">
    <location>
        <begin position="106"/>
        <end position="125"/>
    </location>
</feature>
<accession>M0G308</accession>
<evidence type="ECO:0000313" key="3">
    <source>
        <dbReference type="Proteomes" id="UP000011559"/>
    </source>
</evidence>
<evidence type="ECO:0000313" key="2">
    <source>
        <dbReference type="EMBL" id="ELZ65953.1"/>
    </source>
</evidence>
<name>M0G308_HALPT</name>
<protein>
    <submittedName>
        <fullName evidence="2">Uncharacterized protein</fullName>
    </submittedName>
</protein>
<dbReference type="EMBL" id="AOLG01000051">
    <property type="protein sequence ID" value="ELZ65953.1"/>
    <property type="molecule type" value="Genomic_DNA"/>
</dbReference>
<dbReference type="AlphaFoldDB" id="M0G308"/>
<dbReference type="Proteomes" id="UP000011559">
    <property type="component" value="Unassembled WGS sequence"/>
</dbReference>
<keyword evidence="3" id="KW-1185">Reference proteome</keyword>
<organism evidence="2 3">
    <name type="scientific">Haloferax prahovense (strain DSM 18310 / JCM 13924 / TL6)</name>
    <dbReference type="NCBI Taxonomy" id="1227461"/>
    <lineage>
        <taxon>Archaea</taxon>
        <taxon>Methanobacteriati</taxon>
        <taxon>Methanobacteriota</taxon>
        <taxon>Stenosarchaea group</taxon>
        <taxon>Halobacteria</taxon>
        <taxon>Halobacteriales</taxon>
        <taxon>Haloferacaceae</taxon>
        <taxon>Haloferax</taxon>
    </lineage>
</organism>
<evidence type="ECO:0000256" key="1">
    <source>
        <dbReference type="SAM" id="MobiDB-lite"/>
    </source>
</evidence>
<comment type="caution">
    <text evidence="2">The sequence shown here is derived from an EMBL/GenBank/DDBJ whole genome shotgun (WGS) entry which is preliminary data.</text>
</comment>
<sequence>MLNVREAQTTADITVLRDGHSVYEQSHTLEGIEGNSADMVEVIESWMGQHVTYEITVTARNPRVEATFSTSDVDQLVDDWGENECFQVQFDIARGEIRTLFGAMDTCQPSSSRSMGPGDRPTPRR</sequence>
<proteinExistence type="predicted"/>